<accession>A0ABT9EC95</accession>
<evidence type="ECO:0000259" key="1">
    <source>
        <dbReference type="Pfam" id="PF00126"/>
    </source>
</evidence>
<protein>
    <submittedName>
        <fullName evidence="2">Winged helix-turn-helix domain-containing protein</fullName>
    </submittedName>
</protein>
<dbReference type="PANTHER" id="PTHR30432">
    <property type="entry name" value="TRANSCRIPTIONAL REGULATOR MODE"/>
    <property type="match status" value="1"/>
</dbReference>
<reference evidence="2 3" key="1">
    <citation type="submission" date="2023-08" db="EMBL/GenBank/DDBJ databases">
        <title>The draft genome sequence of Paracraurococcus sp. LOR1-02.</title>
        <authorList>
            <person name="Kingkaew E."/>
            <person name="Tanasupawat S."/>
        </authorList>
    </citation>
    <scope>NUCLEOTIDE SEQUENCE [LARGE SCALE GENOMIC DNA]</scope>
    <source>
        <strain evidence="2 3">LOR1-02</strain>
    </source>
</reference>
<organism evidence="2 3">
    <name type="scientific">Paracraurococcus lichenis</name>
    <dbReference type="NCBI Taxonomy" id="3064888"/>
    <lineage>
        <taxon>Bacteria</taxon>
        <taxon>Pseudomonadati</taxon>
        <taxon>Pseudomonadota</taxon>
        <taxon>Alphaproteobacteria</taxon>
        <taxon>Acetobacterales</taxon>
        <taxon>Roseomonadaceae</taxon>
        <taxon>Paracraurococcus</taxon>
    </lineage>
</organism>
<dbReference type="InterPro" id="IPR051815">
    <property type="entry name" value="Molybdate_resp_trans_reg"/>
</dbReference>
<dbReference type="SUPFAM" id="SSF46785">
    <property type="entry name" value="Winged helix' DNA-binding domain"/>
    <property type="match status" value="1"/>
</dbReference>
<dbReference type="InterPro" id="IPR003725">
    <property type="entry name" value="ModE-bd_N"/>
</dbReference>
<proteinExistence type="predicted"/>
<comment type="caution">
    <text evidence="2">The sequence shown here is derived from an EMBL/GenBank/DDBJ whole genome shotgun (WGS) entry which is preliminary data.</text>
</comment>
<dbReference type="InterPro" id="IPR000847">
    <property type="entry name" value="LysR_HTH_N"/>
</dbReference>
<dbReference type="EMBL" id="JAUTWS010000115">
    <property type="protein sequence ID" value="MDO9713729.1"/>
    <property type="molecule type" value="Genomic_DNA"/>
</dbReference>
<dbReference type="Proteomes" id="UP001243009">
    <property type="component" value="Unassembled WGS sequence"/>
</dbReference>
<dbReference type="PANTHER" id="PTHR30432:SF1">
    <property type="entry name" value="DNA-BINDING TRANSCRIPTIONAL DUAL REGULATOR MODE"/>
    <property type="match status" value="1"/>
</dbReference>
<gene>
    <name evidence="2" type="ORF">Q7A36_35795</name>
</gene>
<name>A0ABT9EC95_9PROT</name>
<evidence type="ECO:0000313" key="3">
    <source>
        <dbReference type="Proteomes" id="UP001243009"/>
    </source>
</evidence>
<dbReference type="NCBIfam" id="TIGR00637">
    <property type="entry name" value="ModE_repress"/>
    <property type="match status" value="1"/>
</dbReference>
<feature type="domain" description="HTH lysR-type" evidence="1">
    <location>
        <begin position="58"/>
        <end position="118"/>
    </location>
</feature>
<dbReference type="RefSeq" id="WP_305108582.1">
    <property type="nucleotide sequence ID" value="NZ_JAUTWS010000115.1"/>
</dbReference>
<evidence type="ECO:0000313" key="2">
    <source>
        <dbReference type="EMBL" id="MDO9713729.1"/>
    </source>
</evidence>
<dbReference type="InterPro" id="IPR036388">
    <property type="entry name" value="WH-like_DNA-bd_sf"/>
</dbReference>
<sequence>MVRLSLSRESRSVIVSLVAVVVEYRGMKPATLKTGSTIGALSLRIDLAHGRIGPGKIDLLEAIDREGSISAAGRALGMSYKRAWDLVDALNQILGAPVVATSPGGYRGGGAVLTDAGRNLVADYRAIERAAQRAAEPRLAALARRARA</sequence>
<keyword evidence="3" id="KW-1185">Reference proteome</keyword>
<dbReference type="InterPro" id="IPR036390">
    <property type="entry name" value="WH_DNA-bd_sf"/>
</dbReference>
<dbReference type="Gene3D" id="1.10.10.10">
    <property type="entry name" value="Winged helix-like DNA-binding domain superfamily/Winged helix DNA-binding domain"/>
    <property type="match status" value="1"/>
</dbReference>
<dbReference type="Pfam" id="PF00126">
    <property type="entry name" value="HTH_1"/>
    <property type="match status" value="1"/>
</dbReference>